<organism evidence="3 4">
    <name type="scientific">Agaricus bisporus var. burnettii</name>
    <dbReference type="NCBI Taxonomy" id="192524"/>
    <lineage>
        <taxon>Eukaryota</taxon>
        <taxon>Fungi</taxon>
        <taxon>Dikarya</taxon>
        <taxon>Basidiomycota</taxon>
        <taxon>Agaricomycotina</taxon>
        <taxon>Agaricomycetes</taxon>
        <taxon>Agaricomycetidae</taxon>
        <taxon>Agaricales</taxon>
        <taxon>Agaricineae</taxon>
        <taxon>Agaricaceae</taxon>
        <taxon>Agaricus</taxon>
    </lineage>
</organism>
<dbReference type="EMBL" id="JABXXO010000009">
    <property type="protein sequence ID" value="KAF7770753.1"/>
    <property type="molecule type" value="Genomic_DNA"/>
</dbReference>
<dbReference type="AlphaFoldDB" id="A0A8H7F068"/>
<feature type="compositionally biased region" description="Polar residues" evidence="1">
    <location>
        <begin position="174"/>
        <end position="190"/>
    </location>
</feature>
<feature type="compositionally biased region" description="Basic and acidic residues" evidence="1">
    <location>
        <begin position="650"/>
        <end position="665"/>
    </location>
</feature>
<keyword evidence="2" id="KW-1133">Transmembrane helix</keyword>
<feature type="transmembrane region" description="Helical" evidence="2">
    <location>
        <begin position="522"/>
        <end position="553"/>
    </location>
</feature>
<feature type="compositionally biased region" description="Polar residues" evidence="1">
    <location>
        <begin position="16"/>
        <end position="26"/>
    </location>
</feature>
<keyword evidence="2" id="KW-0472">Membrane</keyword>
<evidence type="ECO:0000313" key="3">
    <source>
        <dbReference type="EMBL" id="KAF7770753.1"/>
    </source>
</evidence>
<feature type="region of interest" description="Disordered" evidence="1">
    <location>
        <begin position="1"/>
        <end position="210"/>
    </location>
</feature>
<keyword evidence="2" id="KW-0812">Transmembrane</keyword>
<feature type="transmembrane region" description="Helical" evidence="2">
    <location>
        <begin position="478"/>
        <end position="501"/>
    </location>
</feature>
<accession>A0A8H7F068</accession>
<feature type="compositionally biased region" description="Basic and acidic residues" evidence="1">
    <location>
        <begin position="1"/>
        <end position="10"/>
    </location>
</feature>
<proteinExistence type="predicted"/>
<evidence type="ECO:0000313" key="4">
    <source>
        <dbReference type="Proteomes" id="UP000629468"/>
    </source>
</evidence>
<sequence>MLSNDLESRQDFVGSRHSSPRFNRTKFQPYDPFAIPQTPKTRPRPLSPELELRNGLSPLHPPISLPESRDGRLSRSLVRSPTPPSPRISSPQYKHRIATSPFPIRGSSGLDTSKDLVTRSKSMRSSRPSRSRSPLRRYNLDYDSPLSLTYPPYSRPKSPLSPTNYRYGRGGVVDSSSSTVFISPQPSSRPKSPLSPINYRHGPGGAVDSSPDAVLASPRPRYHPYVHLQDLSSSFYSPPKDQLSPKPESAIQENQESKQLQPINPLLTLEGPQILFAPKPVSRIVFHETSEIESRHTPEVHSLPPTTSSPVNSKHGLDSPISCASVSGGDRVLQIPQADKPQQYTLNDYAKFFIADTLPRQLYLLFLFRLPALYFLRVARIFEEADLAPEEIEEMAVTAVTTNDHEAAVTANDHEHAHGGNLNPQKKYDRLKDAWELLINRFVREWETFNVVSVLLLPAIVSMFQINGATDDPVTRYLAFWSLICALLSSLYDCLFIICFPTMRKPHKAAAWAFEALKAQEIFWNVWVMLAMPAVWMCWSIVTFIVCIMSFMWRAKAELPPDHKFDVSPSIELGMRIFICIVLATGVAYGIFIFRTLNRFGSRMDEAWRLRAEAFSAPPMSRTMPILPPEYSATDEPVAGGTGPGGPTGHDQDRVDPESPCRDRATVSPRQSTPNSSNSPPAYPPPPNHTTYSKKSNHTSVAPSFQPLAAHKSSKRQKNPPSGEAVISREPPSARSVSPHHRQTFTSSRPSDIQKALDEERGRSPISHSRSRPHLRNQADYVVESSRTLVASPQISTPAMEIFYWMKFTTNLKLHHHDKRRVDGREHTIFNNFMRLGNSKI</sequence>
<protein>
    <submittedName>
        <fullName evidence="3">Uncharacterized protein</fullName>
    </submittedName>
</protein>
<gene>
    <name evidence="3" type="ORF">Agabi119p4_6727</name>
</gene>
<feature type="compositionally biased region" description="Basic residues" evidence="1">
    <location>
        <begin position="121"/>
        <end position="135"/>
    </location>
</feature>
<feature type="transmembrane region" description="Helical" evidence="2">
    <location>
        <begin position="573"/>
        <end position="594"/>
    </location>
</feature>
<feature type="region of interest" description="Disordered" evidence="1">
    <location>
        <begin position="233"/>
        <end position="257"/>
    </location>
</feature>
<feature type="compositionally biased region" description="Low complexity" evidence="1">
    <location>
        <begin position="668"/>
        <end position="680"/>
    </location>
</feature>
<reference evidence="3 4" key="1">
    <citation type="journal article" name="Sci. Rep.">
        <title>Telomere-to-telomere assembled and centromere annotated genomes of the two main subspecies of the button mushroom Agaricus bisporus reveal especially polymorphic chromosome ends.</title>
        <authorList>
            <person name="Sonnenberg A.S.M."/>
            <person name="Sedaghat-Telgerd N."/>
            <person name="Lavrijssen B."/>
            <person name="Ohm R.A."/>
            <person name="Hendrickx P.M."/>
            <person name="Scholtmeijer K."/>
            <person name="Baars J.J.P."/>
            <person name="van Peer A."/>
        </authorList>
    </citation>
    <scope>NUCLEOTIDE SEQUENCE [LARGE SCALE GENOMIC DNA]</scope>
    <source>
        <strain evidence="3 4">H119_p4</strain>
    </source>
</reference>
<comment type="caution">
    <text evidence="3">The sequence shown here is derived from an EMBL/GenBank/DDBJ whole genome shotgun (WGS) entry which is preliminary data.</text>
</comment>
<name>A0A8H7F068_AGABI</name>
<feature type="region of interest" description="Disordered" evidence="1">
    <location>
        <begin position="293"/>
        <end position="314"/>
    </location>
</feature>
<feature type="compositionally biased region" description="Polar residues" evidence="1">
    <location>
        <begin position="689"/>
        <end position="703"/>
    </location>
</feature>
<feature type="region of interest" description="Disordered" evidence="1">
    <location>
        <begin position="621"/>
        <end position="778"/>
    </location>
</feature>
<dbReference type="Proteomes" id="UP000629468">
    <property type="component" value="Unassembled WGS sequence"/>
</dbReference>
<evidence type="ECO:0000256" key="1">
    <source>
        <dbReference type="SAM" id="MobiDB-lite"/>
    </source>
</evidence>
<evidence type="ECO:0000256" key="2">
    <source>
        <dbReference type="SAM" id="Phobius"/>
    </source>
</evidence>